<keyword evidence="1 2" id="KW-0378">Hydrolase</keyword>
<evidence type="ECO:0000256" key="1">
    <source>
        <dbReference type="ARBA" id="ARBA00022801"/>
    </source>
</evidence>
<dbReference type="GO" id="GO:0008664">
    <property type="term" value="F:RNA 2',3'-cyclic 3'-phosphodiesterase activity"/>
    <property type="evidence" value="ECO:0007669"/>
    <property type="project" value="UniProtKB-EC"/>
</dbReference>
<comment type="similarity">
    <text evidence="2">Belongs to the 2H phosphoesterase superfamily. ThpR family.</text>
</comment>
<feature type="short sequence motif" description="HXTX 1" evidence="2">
    <location>
        <begin position="53"/>
        <end position="56"/>
    </location>
</feature>
<evidence type="ECO:0000313" key="3">
    <source>
        <dbReference type="EMBL" id="SMO37194.1"/>
    </source>
</evidence>
<comment type="catalytic activity">
    <reaction evidence="2">
        <text>a 3'-end 2',3'-cyclophospho-ribonucleotide-RNA + H2O = a 3'-end 2'-phospho-ribonucleotide-RNA + H(+)</text>
        <dbReference type="Rhea" id="RHEA:11828"/>
        <dbReference type="Rhea" id="RHEA-COMP:10464"/>
        <dbReference type="Rhea" id="RHEA-COMP:17353"/>
        <dbReference type="ChEBI" id="CHEBI:15377"/>
        <dbReference type="ChEBI" id="CHEBI:15378"/>
        <dbReference type="ChEBI" id="CHEBI:83064"/>
        <dbReference type="ChEBI" id="CHEBI:173113"/>
        <dbReference type="EC" id="3.1.4.58"/>
    </reaction>
</comment>
<protein>
    <recommendedName>
        <fullName evidence="2">RNA 2',3'-cyclic phosphodiesterase</fullName>
        <shortName evidence="2">RNA 2',3'-CPDase</shortName>
        <ecNumber evidence="2">3.1.4.58</ecNumber>
    </recommendedName>
</protein>
<dbReference type="GO" id="GO:0016874">
    <property type="term" value="F:ligase activity"/>
    <property type="evidence" value="ECO:0007669"/>
    <property type="project" value="UniProtKB-KW"/>
</dbReference>
<dbReference type="NCBIfam" id="TIGR02258">
    <property type="entry name" value="2_5_ligase"/>
    <property type="match status" value="1"/>
</dbReference>
<dbReference type="PANTHER" id="PTHR35561:SF1">
    <property type="entry name" value="RNA 2',3'-CYCLIC PHOSPHODIESTERASE"/>
    <property type="match status" value="1"/>
</dbReference>
<accession>A0A521AQU4</accession>
<evidence type="ECO:0000256" key="2">
    <source>
        <dbReference type="HAMAP-Rule" id="MF_01940"/>
    </source>
</evidence>
<sequence>MSPSPSPSSSSPSSVRAFFAVELPDGLAEPIADLQSAFADAPGIRFTDPEQAHLTLKFLGDVAAGDLEDVRAAGERAVEDAGVGPFDCTVEGLGVFPSLEYVSVVWAGIGEETEALTRLHEALEAETTALGFEPESHEFTPHVTLARTDDGRGKGLAREVVRERDPELGAFEVEEVRLIESTPTEDGPVYEPIETFALGSG</sequence>
<feature type="active site" description="Proton donor" evidence="2">
    <location>
        <position position="53"/>
    </location>
</feature>
<keyword evidence="4" id="KW-1185">Reference proteome</keyword>
<organism evidence="3 4">
    <name type="scientific">Halorubrum cibi</name>
    <dbReference type="NCBI Taxonomy" id="413815"/>
    <lineage>
        <taxon>Archaea</taxon>
        <taxon>Methanobacteriati</taxon>
        <taxon>Methanobacteriota</taxon>
        <taxon>Stenosarchaea group</taxon>
        <taxon>Halobacteria</taxon>
        <taxon>Halobacteriales</taxon>
        <taxon>Haloferacaceae</taxon>
        <taxon>Halorubrum</taxon>
    </lineage>
</organism>
<evidence type="ECO:0000313" key="4">
    <source>
        <dbReference type="Proteomes" id="UP000319712"/>
    </source>
</evidence>
<dbReference type="GO" id="GO:0004113">
    <property type="term" value="F:2',3'-cyclic-nucleotide 3'-phosphodiesterase activity"/>
    <property type="evidence" value="ECO:0007669"/>
    <property type="project" value="InterPro"/>
</dbReference>
<dbReference type="InterPro" id="IPR004175">
    <property type="entry name" value="RNA_CPDase"/>
</dbReference>
<dbReference type="RefSeq" id="WP_142985441.1">
    <property type="nucleotide sequence ID" value="NZ_FXTD01000001.1"/>
</dbReference>
<dbReference type="EC" id="3.1.4.58" evidence="2"/>
<name>A0A521AQU4_9EURY</name>
<dbReference type="Gene3D" id="3.90.1140.10">
    <property type="entry name" value="Cyclic phosphodiesterase"/>
    <property type="match status" value="1"/>
</dbReference>
<dbReference type="Pfam" id="PF13563">
    <property type="entry name" value="2_5_RNA_ligase2"/>
    <property type="match status" value="1"/>
</dbReference>
<dbReference type="EMBL" id="FXTD01000001">
    <property type="protein sequence ID" value="SMO37194.1"/>
    <property type="molecule type" value="Genomic_DNA"/>
</dbReference>
<gene>
    <name evidence="3" type="ORF">SAMN06264867_101328</name>
</gene>
<proteinExistence type="inferred from homology"/>
<dbReference type="SUPFAM" id="SSF55144">
    <property type="entry name" value="LigT-like"/>
    <property type="match status" value="1"/>
</dbReference>
<reference evidence="3 4" key="1">
    <citation type="submission" date="2017-05" db="EMBL/GenBank/DDBJ databases">
        <authorList>
            <person name="Varghese N."/>
            <person name="Submissions S."/>
        </authorList>
    </citation>
    <scope>NUCLEOTIDE SEQUENCE [LARGE SCALE GENOMIC DNA]</scope>
    <source>
        <strain evidence="3 4">DSM 19504</strain>
    </source>
</reference>
<dbReference type="HAMAP" id="MF_01940">
    <property type="entry name" value="RNA_CPDase"/>
    <property type="match status" value="1"/>
</dbReference>
<feature type="short sequence motif" description="HXTX 2" evidence="2">
    <location>
        <begin position="142"/>
        <end position="145"/>
    </location>
</feature>
<dbReference type="OrthoDB" id="44091at2157"/>
<comment type="function">
    <text evidence="2">Hydrolyzes RNA 2',3'-cyclic phosphodiester to an RNA 2'-phosphomonoester.</text>
</comment>
<dbReference type="PANTHER" id="PTHR35561">
    <property type="entry name" value="RNA 2',3'-CYCLIC PHOSPHODIESTERASE"/>
    <property type="match status" value="1"/>
</dbReference>
<keyword evidence="3" id="KW-0436">Ligase</keyword>
<dbReference type="Proteomes" id="UP000319712">
    <property type="component" value="Unassembled WGS sequence"/>
</dbReference>
<feature type="active site" description="Proton acceptor" evidence="2">
    <location>
        <position position="142"/>
    </location>
</feature>
<dbReference type="InterPro" id="IPR009097">
    <property type="entry name" value="Cyclic_Pdiesterase"/>
</dbReference>
<dbReference type="AlphaFoldDB" id="A0A521AQU4"/>